<protein>
    <submittedName>
        <fullName evidence="3">DUF913 domain-containing protein</fullName>
    </submittedName>
</protein>
<reference evidence="1 2" key="2">
    <citation type="submission" date="2018-11" db="EMBL/GenBank/DDBJ databases">
        <authorList>
            <consortium name="Pathogen Informatics"/>
        </authorList>
    </citation>
    <scope>NUCLEOTIDE SEQUENCE [LARGE SCALE GENOMIC DNA]</scope>
</reference>
<accession>A0A0R3WWA0</accession>
<dbReference type="EMBL" id="UYWX01005989">
    <property type="protein sequence ID" value="VDM26091.1"/>
    <property type="molecule type" value="Genomic_DNA"/>
</dbReference>
<gene>
    <name evidence="1" type="ORF">TTAC_LOCUS5025</name>
</gene>
<keyword evidence="2" id="KW-1185">Reference proteome</keyword>
<dbReference type="AlphaFoldDB" id="A0A0R3WWA0"/>
<evidence type="ECO:0000313" key="1">
    <source>
        <dbReference type="EMBL" id="VDM26091.1"/>
    </source>
</evidence>
<dbReference type="WBParaSite" id="TTAC_0000504001-mRNA-1">
    <property type="protein sequence ID" value="TTAC_0000504001-mRNA-1"/>
    <property type="gene ID" value="TTAC_0000504001"/>
</dbReference>
<name>A0A0R3WWA0_HYDTA</name>
<organism evidence="3">
    <name type="scientific">Hydatigena taeniaeformis</name>
    <name type="common">Feline tapeworm</name>
    <name type="synonym">Taenia taeniaeformis</name>
    <dbReference type="NCBI Taxonomy" id="6205"/>
    <lineage>
        <taxon>Eukaryota</taxon>
        <taxon>Metazoa</taxon>
        <taxon>Spiralia</taxon>
        <taxon>Lophotrochozoa</taxon>
        <taxon>Platyhelminthes</taxon>
        <taxon>Cestoda</taxon>
        <taxon>Eucestoda</taxon>
        <taxon>Cyclophyllidea</taxon>
        <taxon>Taeniidae</taxon>
        <taxon>Hydatigera</taxon>
    </lineage>
</organism>
<evidence type="ECO:0000313" key="3">
    <source>
        <dbReference type="WBParaSite" id="TTAC_0000504001-mRNA-1"/>
    </source>
</evidence>
<proteinExistence type="predicted"/>
<reference evidence="3" key="1">
    <citation type="submission" date="2017-02" db="UniProtKB">
        <authorList>
            <consortium name="WormBaseParasite"/>
        </authorList>
    </citation>
    <scope>IDENTIFICATION</scope>
</reference>
<sequence length="148" mass="16441">MCFKALSIPIASVDLDGWRNGSNFPFINRSDEISRIRSMVVALVDSLHTAASERQEDDSNSVVRHAVDCVRPHVQRMLERNLDPHSFNVCPELVDLLLNDHASDEAVDNIPERDVVAWGTSLAVPLGVAPLDLRRSLHNFLAVCFLVA</sequence>
<dbReference type="STRING" id="6205.A0A0R3WWA0"/>
<dbReference type="Proteomes" id="UP000274429">
    <property type="component" value="Unassembled WGS sequence"/>
</dbReference>
<evidence type="ECO:0000313" key="2">
    <source>
        <dbReference type="Proteomes" id="UP000274429"/>
    </source>
</evidence>